<evidence type="ECO:0000313" key="5">
    <source>
        <dbReference type="Proteomes" id="UP000005496"/>
    </source>
</evidence>
<dbReference type="AlphaFoldDB" id="D6SRD2"/>
<comment type="caution">
    <text evidence="4">The sequence shown here is derived from an EMBL/GenBank/DDBJ whole genome shotgun (WGS) entry which is preliminary data.</text>
</comment>
<dbReference type="RefSeq" id="WP_008870606.1">
    <property type="nucleotide sequence ID" value="NZ_ACJN02000003.1"/>
</dbReference>
<sequence>MPQYLCIHGHFYQPPRFDPWLEEVLPEASAAPFPDWNQRINRESYDPLGAARILDEHGRIERIVNCYEFINFNFGPTILRWMARHSPSTYHKVLEGDRKSIERFGRGNAMAQIYHHIIMPLTTDEDREVEIQWSIQDFQQRFGRRPEGFWLSETAVSTPDLEALARADIRFTVLAPRQAKAISDSRGNWHEVDEGTLPKDRPYLVKLPSGREVSVFFYDGPVSQAVAFENLLSDGEGFWQRILANHDQKLLSLATDGESYGHHFKFGEMALAWVLNRALQEDSPLSLTNFSSCLDKHPPQQEVRIHEKSSWSCVHGIERWQDDCGCSSGDHPGWNQLWRRPLRRSLNVIRYYVDEHYRHYAGELFSDPRQAMLDYGNCLSGKVERDEFLRRHQARDLDRNQRAVALKFLEMQRMSLASFASCAWFFDDLGRIEPLNALSYGSRALEMLKDLQGPDVEPLVLEVLEEARSNDPAIGDGVTIWKEKVLPRRVRPAHMAVMGACMQDRESSFSFPGLEFSTRKEKNILQLDYSWTCLQEQGQEKFALDQEASLDCRVQTGEGKSLGIRDLDKKLRDLMLLKLDRQHEQKVLSDMIQAASILGRHRESFFETGQKEPIAGRGILSLGMLMHYLFSTEDPDDWSAFWQEVLQNNPYLAFLLKSMLEKELERLCSEKLQMWERAGEMIQRSRKIGIHPDIYHLQNRIWEKGLESWGKNTLKLFDFRS</sequence>
<keyword evidence="2" id="KW-0119">Carbohydrate metabolism</keyword>
<dbReference type="GO" id="GO:0005975">
    <property type="term" value="P:carbohydrate metabolic process"/>
    <property type="evidence" value="ECO:0007669"/>
    <property type="project" value="InterPro"/>
</dbReference>
<evidence type="ECO:0000259" key="3">
    <source>
        <dbReference type="Pfam" id="PF03065"/>
    </source>
</evidence>
<dbReference type="InterPro" id="IPR052046">
    <property type="entry name" value="GH57_Enzymes"/>
</dbReference>
<dbReference type="Gene3D" id="3.20.110.20">
    <property type="match status" value="1"/>
</dbReference>
<protein>
    <submittedName>
        <fullName evidence="4">Glycoside hydrolase family 57</fullName>
    </submittedName>
</protein>
<organism evidence="4 5">
    <name type="scientific">Desulfonatronospira thiodismutans ASO3-1</name>
    <dbReference type="NCBI Taxonomy" id="555779"/>
    <lineage>
        <taxon>Bacteria</taxon>
        <taxon>Pseudomonadati</taxon>
        <taxon>Thermodesulfobacteriota</taxon>
        <taxon>Desulfovibrionia</taxon>
        <taxon>Desulfovibrionales</taxon>
        <taxon>Desulfonatronovibrionaceae</taxon>
        <taxon>Desulfonatronospira</taxon>
    </lineage>
</organism>
<accession>D6SRD2</accession>
<evidence type="ECO:0000256" key="1">
    <source>
        <dbReference type="ARBA" id="ARBA00006821"/>
    </source>
</evidence>
<dbReference type="GO" id="GO:0016787">
    <property type="term" value="F:hydrolase activity"/>
    <property type="evidence" value="ECO:0007669"/>
    <property type="project" value="UniProtKB-KW"/>
</dbReference>
<dbReference type="eggNOG" id="COG1449">
    <property type="taxonomic scope" value="Bacteria"/>
</dbReference>
<name>D6SRD2_9BACT</name>
<dbReference type="Proteomes" id="UP000005496">
    <property type="component" value="Unassembled WGS sequence"/>
</dbReference>
<proteinExistence type="inferred from homology"/>
<dbReference type="PANTHER" id="PTHR36306">
    <property type="entry name" value="ALPHA-AMYLASE-RELATED-RELATED"/>
    <property type="match status" value="1"/>
</dbReference>
<feature type="domain" description="Glycoside hydrolase family 57 N-terminal" evidence="3">
    <location>
        <begin position="103"/>
        <end position="305"/>
    </location>
</feature>
<comment type="similarity">
    <text evidence="1">Belongs to the glycosyl hydrolase 57 family.</text>
</comment>
<dbReference type="SUPFAM" id="SSF88713">
    <property type="entry name" value="Glycoside hydrolase/deacetylase"/>
    <property type="match status" value="1"/>
</dbReference>
<dbReference type="InterPro" id="IPR004300">
    <property type="entry name" value="Glyco_hydro_57_N"/>
</dbReference>
<dbReference type="InterPro" id="IPR011330">
    <property type="entry name" value="Glyco_hydro/deAcase_b/a-brl"/>
</dbReference>
<reference evidence="4" key="1">
    <citation type="submission" date="2010-05" db="EMBL/GenBank/DDBJ databases">
        <title>The draft genome of Desulfonatronospira thiodismutans ASO3-1.</title>
        <authorList>
            <consortium name="US DOE Joint Genome Institute (JGI-PGF)"/>
            <person name="Lucas S."/>
            <person name="Copeland A."/>
            <person name="Lapidus A."/>
            <person name="Cheng J.-F."/>
            <person name="Bruce D."/>
            <person name="Goodwin L."/>
            <person name="Pitluck S."/>
            <person name="Chertkov O."/>
            <person name="Brettin T."/>
            <person name="Detter J.C."/>
            <person name="Han C."/>
            <person name="Land M.L."/>
            <person name="Hauser L."/>
            <person name="Kyrpides N."/>
            <person name="Mikhailova N."/>
            <person name="Muyzer G."/>
            <person name="Woyke T."/>
        </authorList>
    </citation>
    <scope>NUCLEOTIDE SEQUENCE [LARGE SCALE GENOMIC DNA]</scope>
    <source>
        <strain evidence="4">ASO3-1</strain>
    </source>
</reference>
<gene>
    <name evidence="4" type="ORF">Dthio_PD0574</name>
</gene>
<dbReference type="PANTHER" id="PTHR36306:SF3">
    <property type="entry name" value="GLYCOSIDE HYDROLASE FAMILY 57"/>
    <property type="match status" value="1"/>
</dbReference>
<dbReference type="Pfam" id="PF03065">
    <property type="entry name" value="Glyco_hydro_57"/>
    <property type="match status" value="1"/>
</dbReference>
<dbReference type="EMBL" id="ACJN02000003">
    <property type="protein sequence ID" value="EFI33248.1"/>
    <property type="molecule type" value="Genomic_DNA"/>
</dbReference>
<keyword evidence="4" id="KW-0378">Hydrolase</keyword>
<dbReference type="OrthoDB" id="9757977at2"/>
<dbReference type="CDD" id="cd10797">
    <property type="entry name" value="GH57N_APU_like_1"/>
    <property type="match status" value="1"/>
</dbReference>
<evidence type="ECO:0000313" key="4">
    <source>
        <dbReference type="EMBL" id="EFI33248.1"/>
    </source>
</evidence>
<keyword evidence="5" id="KW-1185">Reference proteome</keyword>
<dbReference type="Pfam" id="PF12055">
    <property type="entry name" value="DUF3536"/>
    <property type="match status" value="1"/>
</dbReference>
<evidence type="ECO:0000256" key="2">
    <source>
        <dbReference type="ARBA" id="ARBA00023277"/>
    </source>
</evidence>
<dbReference type="InterPro" id="IPR021923">
    <property type="entry name" value="DUF3536"/>
</dbReference>